<dbReference type="SUPFAM" id="SSF54236">
    <property type="entry name" value="Ubiquitin-like"/>
    <property type="match status" value="1"/>
</dbReference>
<dbReference type="EMBL" id="AWSO01000361">
    <property type="protein sequence ID" value="ESK91245.1"/>
    <property type="molecule type" value="Genomic_DNA"/>
</dbReference>
<dbReference type="PANTHER" id="PTHR10666">
    <property type="entry name" value="UBIQUITIN"/>
    <property type="match status" value="1"/>
</dbReference>
<dbReference type="SMART" id="SM00213">
    <property type="entry name" value="UBQ"/>
    <property type="match status" value="1"/>
</dbReference>
<evidence type="ECO:0000313" key="2">
    <source>
        <dbReference type="EMBL" id="ESK91245.1"/>
    </source>
</evidence>
<dbReference type="KEGG" id="mrr:Moror_2874"/>
<dbReference type="STRING" id="1381753.V2XFI4"/>
<reference evidence="2 3" key="1">
    <citation type="journal article" date="2014" name="BMC Genomics">
        <title>Genome and secretome analysis of the hemibiotrophic fungal pathogen, Moniliophthora roreri, which causes frosty pod rot disease of cacao: mechanisms of the biotrophic and necrotrophic phases.</title>
        <authorList>
            <person name="Meinhardt L.W."/>
            <person name="Costa G.G.L."/>
            <person name="Thomazella D.P.T."/>
            <person name="Teixeira P.J.P.L."/>
            <person name="Carazzolle M.F."/>
            <person name="Schuster S.C."/>
            <person name="Carlson J.E."/>
            <person name="Guiltinan M.J."/>
            <person name="Mieczkowski P."/>
            <person name="Farmer A."/>
            <person name="Ramaraj T."/>
            <person name="Crozier J."/>
            <person name="Davis R.E."/>
            <person name="Shao J."/>
            <person name="Melnick R.L."/>
            <person name="Pereira G.A.G."/>
            <person name="Bailey B.A."/>
        </authorList>
    </citation>
    <scope>NUCLEOTIDE SEQUENCE [LARGE SCALE GENOMIC DNA]</scope>
    <source>
        <strain evidence="2 3">MCA 2997</strain>
    </source>
</reference>
<dbReference type="InterPro" id="IPR050158">
    <property type="entry name" value="Ubiquitin_ubiquitin-like"/>
</dbReference>
<proteinExistence type="predicted"/>
<name>V2XFI4_MONRO</name>
<accession>V2XFI4</accession>
<keyword evidence="3" id="KW-1185">Reference proteome</keyword>
<dbReference type="HOGENOM" id="CLU_1065916_0_0_1"/>
<dbReference type="InterPro" id="IPR019956">
    <property type="entry name" value="Ubiquitin_dom"/>
</dbReference>
<dbReference type="PRINTS" id="PR00348">
    <property type="entry name" value="UBIQUITIN"/>
</dbReference>
<dbReference type="Gene3D" id="3.10.20.90">
    <property type="entry name" value="Phosphatidylinositol 3-kinase Catalytic Subunit, Chain A, domain 1"/>
    <property type="match status" value="1"/>
</dbReference>
<dbReference type="Proteomes" id="UP000017559">
    <property type="component" value="Unassembled WGS sequence"/>
</dbReference>
<dbReference type="AlphaFoldDB" id="V2XFI4"/>
<evidence type="ECO:0000259" key="1">
    <source>
        <dbReference type="PROSITE" id="PS50053"/>
    </source>
</evidence>
<dbReference type="InterPro" id="IPR029071">
    <property type="entry name" value="Ubiquitin-like_domsf"/>
</dbReference>
<dbReference type="InterPro" id="IPR000626">
    <property type="entry name" value="Ubiquitin-like_dom"/>
</dbReference>
<gene>
    <name evidence="2" type="ORF">Moror_2874</name>
</gene>
<dbReference type="CDD" id="cd17039">
    <property type="entry name" value="Ubl_ubiquitin_like"/>
    <property type="match status" value="1"/>
</dbReference>
<protein>
    <submittedName>
        <fullName evidence="2">Ubiquitin family protein</fullName>
    </submittedName>
</protein>
<dbReference type="OrthoDB" id="428577at2759"/>
<evidence type="ECO:0000313" key="3">
    <source>
        <dbReference type="Proteomes" id="UP000017559"/>
    </source>
</evidence>
<feature type="domain" description="Ubiquitin-like" evidence="1">
    <location>
        <begin position="185"/>
        <end position="260"/>
    </location>
</feature>
<comment type="caution">
    <text evidence="2">The sequence shown here is derived from an EMBL/GenBank/DDBJ whole genome shotgun (WGS) entry which is preliminary data.</text>
</comment>
<organism evidence="2 3">
    <name type="scientific">Moniliophthora roreri (strain MCA 2997)</name>
    <name type="common">Cocoa frosty pod rot fungus</name>
    <name type="synonym">Crinipellis roreri</name>
    <dbReference type="NCBI Taxonomy" id="1381753"/>
    <lineage>
        <taxon>Eukaryota</taxon>
        <taxon>Fungi</taxon>
        <taxon>Dikarya</taxon>
        <taxon>Basidiomycota</taxon>
        <taxon>Agaricomycotina</taxon>
        <taxon>Agaricomycetes</taxon>
        <taxon>Agaricomycetidae</taxon>
        <taxon>Agaricales</taxon>
        <taxon>Marasmiineae</taxon>
        <taxon>Marasmiaceae</taxon>
        <taxon>Moniliophthora</taxon>
    </lineage>
</organism>
<dbReference type="Pfam" id="PF00240">
    <property type="entry name" value="ubiquitin"/>
    <property type="match status" value="1"/>
</dbReference>
<dbReference type="PROSITE" id="PS50053">
    <property type="entry name" value="UBIQUITIN_2"/>
    <property type="match status" value="1"/>
</dbReference>
<sequence length="261" mass="29581">MSTASEFTTKVILLTYEDRKLLVRRPSTYEEMVVLVKERLPELGSTPFALETNQLEGSRVQITSDVWRLSVQVTTMHVVKRHPYLTSSWEMARRSKVEPAADNDQIWFRNIGDGSFSISRLEASQMTLESVIALVKEKYPPNKYFAVGLQCRVTATSDTFSLLTERSSGLLVRPGRDPVLPIEGPHVMIRTFDGETFPLVAGLLDTVKTVKLRIQDIEGANTNEQRLFFLGKELNDSRTLRRYKVQCGSILQLFGRYSCGV</sequence>